<evidence type="ECO:0000256" key="1">
    <source>
        <dbReference type="ARBA" id="ARBA00004651"/>
    </source>
</evidence>
<evidence type="ECO:0000313" key="14">
    <source>
        <dbReference type="EMBL" id="OHA14035.1"/>
    </source>
</evidence>
<feature type="transmembrane region" description="Helical" evidence="11">
    <location>
        <begin position="172"/>
        <end position="197"/>
    </location>
</feature>
<dbReference type="AlphaFoldDB" id="A0A1G2LQY7"/>
<keyword evidence="4 10" id="KW-1003">Cell membrane</keyword>
<reference evidence="14 15" key="1">
    <citation type="journal article" date="2016" name="Nat. Commun.">
        <title>Thousands of microbial genomes shed light on interconnected biogeochemical processes in an aquifer system.</title>
        <authorList>
            <person name="Anantharaman K."/>
            <person name="Brown C.T."/>
            <person name="Hug L.A."/>
            <person name="Sharon I."/>
            <person name="Castelle C.J."/>
            <person name="Probst A.J."/>
            <person name="Thomas B.C."/>
            <person name="Singh A."/>
            <person name="Wilkins M.J."/>
            <person name="Karaoz U."/>
            <person name="Brodie E.L."/>
            <person name="Williams K.H."/>
            <person name="Hubbard S.S."/>
            <person name="Banfield J.F."/>
        </authorList>
    </citation>
    <scope>NUCLEOTIDE SEQUENCE [LARGE SCALE GENOMIC DNA]</scope>
</reference>
<organism evidence="14 15">
    <name type="scientific">Candidatus Sungbacteria bacterium RIFCSPLOWO2_12_FULL_41_11</name>
    <dbReference type="NCBI Taxonomy" id="1802286"/>
    <lineage>
        <taxon>Bacteria</taxon>
        <taxon>Candidatus Sungiibacteriota</taxon>
    </lineage>
</organism>
<evidence type="ECO:0000259" key="13">
    <source>
        <dbReference type="Pfam" id="PF18075"/>
    </source>
</evidence>
<evidence type="ECO:0000256" key="9">
    <source>
        <dbReference type="ARBA" id="ARBA00023306"/>
    </source>
</evidence>
<evidence type="ECO:0000259" key="12">
    <source>
        <dbReference type="Pfam" id="PF02687"/>
    </source>
</evidence>
<keyword evidence="6 11" id="KW-0812">Transmembrane</keyword>
<dbReference type="InterPro" id="IPR040690">
    <property type="entry name" value="FtsX_ECD"/>
</dbReference>
<dbReference type="InterPro" id="IPR003838">
    <property type="entry name" value="ABC3_permease_C"/>
</dbReference>
<dbReference type="Pfam" id="PF02687">
    <property type="entry name" value="FtsX"/>
    <property type="match status" value="1"/>
</dbReference>
<feature type="transmembrane region" description="Helical" evidence="11">
    <location>
        <begin position="265"/>
        <end position="288"/>
    </location>
</feature>
<feature type="transmembrane region" description="Helical" evidence="11">
    <location>
        <begin position="12"/>
        <end position="39"/>
    </location>
</feature>
<evidence type="ECO:0000256" key="2">
    <source>
        <dbReference type="ARBA" id="ARBA00007379"/>
    </source>
</evidence>
<proteinExistence type="inferred from homology"/>
<evidence type="ECO:0000256" key="3">
    <source>
        <dbReference type="ARBA" id="ARBA00021907"/>
    </source>
</evidence>
<dbReference type="Pfam" id="PF18075">
    <property type="entry name" value="FtsX_ECD"/>
    <property type="match status" value="1"/>
</dbReference>
<keyword evidence="9 10" id="KW-0131">Cell cycle</keyword>
<feature type="domain" description="FtsX extracellular" evidence="13">
    <location>
        <begin position="52"/>
        <end position="140"/>
    </location>
</feature>
<dbReference type="Proteomes" id="UP000177171">
    <property type="component" value="Unassembled WGS sequence"/>
</dbReference>
<keyword evidence="5 10" id="KW-0132">Cell division</keyword>
<protein>
    <recommendedName>
        <fullName evidence="3 10">Cell division protein FtsX</fullName>
    </recommendedName>
</protein>
<dbReference type="GO" id="GO:0051301">
    <property type="term" value="P:cell division"/>
    <property type="evidence" value="ECO:0007669"/>
    <property type="project" value="UniProtKB-KW"/>
</dbReference>
<comment type="caution">
    <text evidence="14">The sequence shown here is derived from an EMBL/GenBank/DDBJ whole genome shotgun (WGS) entry which is preliminary data.</text>
</comment>
<sequence length="294" mass="32534">MLKSSWLSFSRNGWLSTATILVMTLALFVIGGLMLAGVLSQVVLGELEDKIDIAVYFYPNSSEVDIFNIKDSIAALPEVKEVTYISQEQALLEFKERHKTDQVILGSLEELDGNPLEATINIKTKDPSRFADIAGFIKDKKYPIVDKINYFENQVVIDKLSNIMSSVRNTGLGIILVLALVAVLVAFNTVRIAIWSAREEINIMRLVGASSWFVRGPFIFEGVIHGVTSGGLASLLFYPALWVLSPKLLVVVPSIDLYAYFQNNFLQFAGILMGTGVVLGVFSSFIAIRKYLKV</sequence>
<dbReference type="PIRSF" id="PIRSF003097">
    <property type="entry name" value="FtsX"/>
    <property type="match status" value="1"/>
</dbReference>
<evidence type="ECO:0000256" key="5">
    <source>
        <dbReference type="ARBA" id="ARBA00022618"/>
    </source>
</evidence>
<evidence type="ECO:0000256" key="4">
    <source>
        <dbReference type="ARBA" id="ARBA00022475"/>
    </source>
</evidence>
<dbReference type="InterPro" id="IPR004513">
    <property type="entry name" value="FtsX"/>
</dbReference>
<keyword evidence="7 11" id="KW-1133">Transmembrane helix</keyword>
<comment type="subcellular location">
    <subcellularLocation>
        <location evidence="1">Cell membrane</location>
        <topology evidence="1">Multi-pass membrane protein</topology>
    </subcellularLocation>
</comment>
<comment type="similarity">
    <text evidence="2 10">Belongs to the ABC-4 integral membrane protein family. FtsX subfamily.</text>
</comment>
<evidence type="ECO:0000256" key="10">
    <source>
        <dbReference type="PIRNR" id="PIRNR003097"/>
    </source>
</evidence>
<keyword evidence="8 10" id="KW-0472">Membrane</keyword>
<dbReference type="GO" id="GO:0005886">
    <property type="term" value="C:plasma membrane"/>
    <property type="evidence" value="ECO:0007669"/>
    <property type="project" value="UniProtKB-SubCell"/>
</dbReference>
<name>A0A1G2LQY7_9BACT</name>
<evidence type="ECO:0000256" key="6">
    <source>
        <dbReference type="ARBA" id="ARBA00022692"/>
    </source>
</evidence>
<feature type="transmembrane region" description="Helical" evidence="11">
    <location>
        <begin position="218"/>
        <end position="245"/>
    </location>
</feature>
<evidence type="ECO:0000313" key="15">
    <source>
        <dbReference type="Proteomes" id="UP000177171"/>
    </source>
</evidence>
<evidence type="ECO:0000256" key="8">
    <source>
        <dbReference type="ARBA" id="ARBA00023136"/>
    </source>
</evidence>
<gene>
    <name evidence="14" type="ORF">A3G49_06250</name>
</gene>
<evidence type="ECO:0000256" key="7">
    <source>
        <dbReference type="ARBA" id="ARBA00022989"/>
    </source>
</evidence>
<accession>A0A1G2LQY7</accession>
<evidence type="ECO:0000256" key="11">
    <source>
        <dbReference type="SAM" id="Phobius"/>
    </source>
</evidence>
<dbReference type="Gene3D" id="3.30.70.3040">
    <property type="match status" value="1"/>
</dbReference>
<dbReference type="PANTHER" id="PTHR47755:SF1">
    <property type="entry name" value="CELL DIVISION PROTEIN FTSX"/>
    <property type="match status" value="1"/>
</dbReference>
<feature type="domain" description="ABC3 transporter permease C-terminal" evidence="12">
    <location>
        <begin position="174"/>
        <end position="293"/>
    </location>
</feature>
<dbReference type="PANTHER" id="PTHR47755">
    <property type="entry name" value="CELL DIVISION PROTEIN FTSX"/>
    <property type="match status" value="1"/>
</dbReference>
<dbReference type="EMBL" id="MHQY01000014">
    <property type="protein sequence ID" value="OHA14035.1"/>
    <property type="molecule type" value="Genomic_DNA"/>
</dbReference>